<dbReference type="InterPro" id="IPR013154">
    <property type="entry name" value="ADH-like_N"/>
</dbReference>
<dbReference type="Pfam" id="PF08240">
    <property type="entry name" value="ADH_N"/>
    <property type="match status" value="1"/>
</dbReference>
<dbReference type="SUPFAM" id="SSF51735">
    <property type="entry name" value="NAD(P)-binding Rossmann-fold domains"/>
    <property type="match status" value="1"/>
</dbReference>
<name>A0A2A5QPV6_9EURY</name>
<dbReference type="GO" id="GO:0005737">
    <property type="term" value="C:cytoplasm"/>
    <property type="evidence" value="ECO:0007669"/>
    <property type="project" value="TreeGrafter"/>
</dbReference>
<evidence type="ECO:0000256" key="6">
    <source>
        <dbReference type="RuleBase" id="RU361277"/>
    </source>
</evidence>
<dbReference type="InterPro" id="IPR002328">
    <property type="entry name" value="ADH_Zn_CS"/>
</dbReference>
<dbReference type="SUPFAM" id="SSF50129">
    <property type="entry name" value="GroES-like"/>
    <property type="match status" value="1"/>
</dbReference>
<keyword evidence="3 6" id="KW-0479">Metal-binding</keyword>
<evidence type="ECO:0000256" key="3">
    <source>
        <dbReference type="ARBA" id="ARBA00022723"/>
    </source>
</evidence>
<evidence type="ECO:0000313" key="9">
    <source>
        <dbReference type="EMBL" id="PCR88829.1"/>
    </source>
</evidence>
<proteinExistence type="inferred from homology"/>
<dbReference type="EMBL" id="NXNI01000002">
    <property type="protein sequence ID" value="PCR88829.1"/>
    <property type="molecule type" value="Genomic_DNA"/>
</dbReference>
<evidence type="ECO:0000313" key="10">
    <source>
        <dbReference type="Proteomes" id="UP000219689"/>
    </source>
</evidence>
<dbReference type="Gene3D" id="3.90.180.10">
    <property type="entry name" value="Medium-chain alcohol dehydrogenases, catalytic domain"/>
    <property type="match status" value="1"/>
</dbReference>
<dbReference type="GO" id="GO:0000721">
    <property type="term" value="F:(R,R)-butanediol dehydrogenase activity"/>
    <property type="evidence" value="ECO:0007669"/>
    <property type="project" value="TreeGrafter"/>
</dbReference>
<dbReference type="GO" id="GO:0030554">
    <property type="term" value="F:adenyl nucleotide binding"/>
    <property type="evidence" value="ECO:0007669"/>
    <property type="project" value="UniProtKB-ARBA"/>
</dbReference>
<evidence type="ECO:0000256" key="4">
    <source>
        <dbReference type="ARBA" id="ARBA00022833"/>
    </source>
</evidence>
<feature type="domain" description="Alcohol dehydrogenase-like N-terminal" evidence="8">
    <location>
        <begin position="1"/>
        <end position="80"/>
    </location>
</feature>
<sequence length="292" mass="30988">MVIGHEFSGVVSEVGDDVRRLEAGDPVAVHPNIPCYDCVYCTDGEYNHCTHTVAIGLETGAGGFAESAVVPAQQVHGLPDGVERWEGALVEPLAVGLHAVRRSGMQAGDTVAIFGCGPIGLMALDAADAAGAKRIFVSEPNDNRCEVARRLGADAAIDPFAEDAAETIRKATDGGVNAAFEFAGIGPAFNAAVRSTRRGGTITVGSLSDDEITTDLDDIVLNEREVRGTFCYGFPPRSFRSEFDAIIQSLADGTIDTEAFVTDRIPLEDIVEDGYEELIDPETEHIKIPVKP</sequence>
<dbReference type="GO" id="GO:0043168">
    <property type="term" value="F:anion binding"/>
    <property type="evidence" value="ECO:0007669"/>
    <property type="project" value="UniProtKB-ARBA"/>
</dbReference>
<dbReference type="GO" id="GO:0034079">
    <property type="term" value="P:butanediol biosynthetic process"/>
    <property type="evidence" value="ECO:0007669"/>
    <property type="project" value="TreeGrafter"/>
</dbReference>
<evidence type="ECO:0000259" key="8">
    <source>
        <dbReference type="Pfam" id="PF08240"/>
    </source>
</evidence>
<dbReference type="InterPro" id="IPR011032">
    <property type="entry name" value="GroES-like_sf"/>
</dbReference>
<keyword evidence="10" id="KW-1185">Reference proteome</keyword>
<reference evidence="9 10" key="1">
    <citation type="submission" date="2017-09" db="EMBL/GenBank/DDBJ databases">
        <title>Genome sequences of Natrinema ejinorence JCM 13890T.</title>
        <authorList>
            <person name="Roh S.W."/>
            <person name="Kim Y.B."/>
            <person name="Kim J.Y."/>
        </authorList>
    </citation>
    <scope>NUCLEOTIDE SEQUENCE [LARGE SCALE GENOMIC DNA]</scope>
    <source>
        <strain evidence="9 10">JCM 13890</strain>
    </source>
</reference>
<dbReference type="PROSITE" id="PS00059">
    <property type="entry name" value="ADH_ZINC"/>
    <property type="match status" value="1"/>
</dbReference>
<protein>
    <submittedName>
        <fullName evidence="9">Alcohol dehydrogenase</fullName>
    </submittedName>
</protein>
<dbReference type="InterPro" id="IPR036291">
    <property type="entry name" value="NAD(P)-bd_dom_sf"/>
</dbReference>
<dbReference type="PANTHER" id="PTHR43161:SF23">
    <property type="entry name" value="(R,R)-BUTANEDIOL DEHYDROGENASE-RELATED"/>
    <property type="match status" value="1"/>
</dbReference>
<dbReference type="Proteomes" id="UP000219689">
    <property type="component" value="Unassembled WGS sequence"/>
</dbReference>
<dbReference type="Gene3D" id="3.40.50.720">
    <property type="entry name" value="NAD(P)-binding Rossmann-like Domain"/>
    <property type="match status" value="1"/>
</dbReference>
<comment type="similarity">
    <text evidence="2 6">Belongs to the zinc-containing alcohol dehydrogenase family.</text>
</comment>
<comment type="cofactor">
    <cofactor evidence="1 6">
        <name>Zn(2+)</name>
        <dbReference type="ChEBI" id="CHEBI:29105"/>
    </cofactor>
</comment>
<dbReference type="PANTHER" id="PTHR43161">
    <property type="entry name" value="SORBITOL DEHYDROGENASE"/>
    <property type="match status" value="1"/>
</dbReference>
<dbReference type="GO" id="GO:0008270">
    <property type="term" value="F:zinc ion binding"/>
    <property type="evidence" value="ECO:0007669"/>
    <property type="project" value="InterPro"/>
</dbReference>
<organism evidence="9 10">
    <name type="scientific">Natrinema ejinorense</name>
    <dbReference type="NCBI Taxonomy" id="373386"/>
    <lineage>
        <taxon>Archaea</taxon>
        <taxon>Methanobacteriati</taxon>
        <taxon>Methanobacteriota</taxon>
        <taxon>Stenosarchaea group</taxon>
        <taxon>Halobacteria</taxon>
        <taxon>Halobacteriales</taxon>
        <taxon>Natrialbaceae</taxon>
        <taxon>Natrinema</taxon>
    </lineage>
</organism>
<dbReference type="AlphaFoldDB" id="A0A2A5QPV6"/>
<dbReference type="OrthoDB" id="73567at2157"/>
<comment type="caution">
    <text evidence="9">The sequence shown here is derived from an EMBL/GenBank/DDBJ whole genome shotgun (WGS) entry which is preliminary data.</text>
</comment>
<evidence type="ECO:0000256" key="1">
    <source>
        <dbReference type="ARBA" id="ARBA00001947"/>
    </source>
</evidence>
<gene>
    <name evidence="9" type="ORF">CP557_20325</name>
</gene>
<evidence type="ECO:0000256" key="2">
    <source>
        <dbReference type="ARBA" id="ARBA00008072"/>
    </source>
</evidence>
<accession>A0A2A5QPV6</accession>
<keyword evidence="5" id="KW-0560">Oxidoreductase</keyword>
<dbReference type="Pfam" id="PF00107">
    <property type="entry name" value="ADH_zinc_N"/>
    <property type="match status" value="1"/>
</dbReference>
<evidence type="ECO:0000259" key="7">
    <source>
        <dbReference type="Pfam" id="PF00107"/>
    </source>
</evidence>
<feature type="domain" description="Alcohol dehydrogenase-like C-terminal" evidence="7">
    <location>
        <begin position="118"/>
        <end position="244"/>
    </location>
</feature>
<keyword evidence="4 6" id="KW-0862">Zinc</keyword>
<evidence type="ECO:0000256" key="5">
    <source>
        <dbReference type="ARBA" id="ARBA00023002"/>
    </source>
</evidence>
<dbReference type="InterPro" id="IPR013149">
    <property type="entry name" value="ADH-like_C"/>
</dbReference>